<evidence type="ECO:0000256" key="6">
    <source>
        <dbReference type="ARBA" id="ARBA00022694"/>
    </source>
</evidence>
<evidence type="ECO:0000256" key="3">
    <source>
        <dbReference type="ARBA" id="ARBA00022603"/>
    </source>
</evidence>
<accession>A0AAD1XT06</accession>
<dbReference type="Gene3D" id="3.40.50.150">
    <property type="entry name" value="Vaccinia Virus protein VP39"/>
    <property type="match status" value="1"/>
</dbReference>
<feature type="binding site" evidence="9">
    <location>
        <begin position="105"/>
        <end position="106"/>
    </location>
    <ligand>
        <name>S-adenosyl-L-methionine</name>
        <dbReference type="ChEBI" id="CHEBI:59789"/>
    </ligand>
</feature>
<proteinExistence type="inferred from homology"/>
<evidence type="ECO:0000256" key="7">
    <source>
        <dbReference type="ARBA" id="ARBA00022884"/>
    </source>
</evidence>
<dbReference type="Proteomes" id="UP001295684">
    <property type="component" value="Unassembled WGS sequence"/>
</dbReference>
<reference evidence="10" key="1">
    <citation type="submission" date="2023-07" db="EMBL/GenBank/DDBJ databases">
        <authorList>
            <consortium name="AG Swart"/>
            <person name="Singh M."/>
            <person name="Singh A."/>
            <person name="Seah K."/>
            <person name="Emmerich C."/>
        </authorList>
    </citation>
    <scope>NUCLEOTIDE SEQUENCE</scope>
    <source>
        <strain evidence="10">DP1</strain>
    </source>
</reference>
<dbReference type="SUPFAM" id="SSF53335">
    <property type="entry name" value="S-adenosyl-L-methionine-dependent methyltransferases"/>
    <property type="match status" value="1"/>
</dbReference>
<dbReference type="EMBL" id="CAMPGE010020106">
    <property type="protein sequence ID" value="CAI2378387.1"/>
    <property type="molecule type" value="Genomic_DNA"/>
</dbReference>
<dbReference type="GO" id="GO:0005634">
    <property type="term" value="C:nucleus"/>
    <property type="evidence" value="ECO:0007669"/>
    <property type="project" value="UniProtKB-SubCell"/>
</dbReference>
<dbReference type="PANTHER" id="PTHR23417:SF16">
    <property type="entry name" value="TRNA (GUANINE-N(7)-)-METHYLTRANSFERASE"/>
    <property type="match status" value="1"/>
</dbReference>
<comment type="catalytic activity">
    <reaction evidence="1 9">
        <text>guanosine(46) in tRNA + S-adenosyl-L-methionine = N(7)-methylguanosine(46) in tRNA + S-adenosyl-L-homocysteine</text>
        <dbReference type="Rhea" id="RHEA:42708"/>
        <dbReference type="Rhea" id="RHEA-COMP:10188"/>
        <dbReference type="Rhea" id="RHEA-COMP:10189"/>
        <dbReference type="ChEBI" id="CHEBI:57856"/>
        <dbReference type="ChEBI" id="CHEBI:59789"/>
        <dbReference type="ChEBI" id="CHEBI:74269"/>
        <dbReference type="ChEBI" id="CHEBI:74480"/>
        <dbReference type="EC" id="2.1.1.33"/>
    </reaction>
</comment>
<keyword evidence="3 9" id="KW-0489">Methyltransferase</keyword>
<organism evidence="10 11">
    <name type="scientific">Euplotes crassus</name>
    <dbReference type="NCBI Taxonomy" id="5936"/>
    <lineage>
        <taxon>Eukaryota</taxon>
        <taxon>Sar</taxon>
        <taxon>Alveolata</taxon>
        <taxon>Ciliophora</taxon>
        <taxon>Intramacronucleata</taxon>
        <taxon>Spirotrichea</taxon>
        <taxon>Hypotrichia</taxon>
        <taxon>Euplotida</taxon>
        <taxon>Euplotidae</taxon>
        <taxon>Moneuplotes</taxon>
    </lineage>
</organism>
<keyword evidence="8 9" id="KW-0539">Nucleus</keyword>
<dbReference type="NCBIfam" id="TIGR00091">
    <property type="entry name" value="tRNA (guanosine(46)-N7)-methyltransferase TrmB"/>
    <property type="match status" value="1"/>
</dbReference>
<feature type="binding site" evidence="9">
    <location>
        <begin position="137"/>
        <end position="138"/>
    </location>
    <ligand>
        <name>S-adenosyl-L-methionine</name>
        <dbReference type="ChEBI" id="CHEBI:59789"/>
    </ligand>
</feature>
<dbReference type="InterPro" id="IPR029063">
    <property type="entry name" value="SAM-dependent_MTases_sf"/>
</dbReference>
<comment type="function">
    <text evidence="9">Catalyzes the formation of N(7)-methylguanine at position 46 (m7G46) in tRNA.</text>
</comment>
<comment type="subcellular location">
    <subcellularLocation>
        <location evidence="9">Nucleus</location>
    </subcellularLocation>
</comment>
<dbReference type="GO" id="GO:0000049">
    <property type="term" value="F:tRNA binding"/>
    <property type="evidence" value="ECO:0007669"/>
    <property type="project" value="UniProtKB-UniRule"/>
</dbReference>
<dbReference type="AlphaFoldDB" id="A0AAD1XT06"/>
<evidence type="ECO:0000256" key="8">
    <source>
        <dbReference type="ARBA" id="ARBA00023242"/>
    </source>
</evidence>
<name>A0AAD1XT06_EUPCR</name>
<dbReference type="GO" id="GO:0043527">
    <property type="term" value="C:tRNA methyltransferase complex"/>
    <property type="evidence" value="ECO:0007669"/>
    <property type="project" value="TreeGrafter"/>
</dbReference>
<dbReference type="PROSITE" id="PS51625">
    <property type="entry name" value="SAM_MT_TRMB"/>
    <property type="match status" value="1"/>
</dbReference>
<protein>
    <recommendedName>
        <fullName evidence="9">tRNA (guanine-N(7)-)-methyltransferase</fullName>
        <ecNumber evidence="9">2.1.1.33</ecNumber>
    </recommendedName>
    <alternativeName>
        <fullName evidence="9">tRNA (guanine(46)-N(7))-methyltransferase</fullName>
    </alternativeName>
    <alternativeName>
        <fullName evidence="9">tRNA(m7G46)-methyltransferase</fullName>
    </alternativeName>
</protein>
<keyword evidence="2 9" id="KW-0820">tRNA-binding</keyword>
<evidence type="ECO:0000256" key="5">
    <source>
        <dbReference type="ARBA" id="ARBA00022691"/>
    </source>
</evidence>
<dbReference type="GO" id="GO:0008176">
    <property type="term" value="F:tRNA (guanine(46)-N7)-methyltransferase activity"/>
    <property type="evidence" value="ECO:0007669"/>
    <property type="project" value="UniProtKB-UniRule"/>
</dbReference>
<dbReference type="CDD" id="cd02440">
    <property type="entry name" value="AdoMet_MTases"/>
    <property type="match status" value="1"/>
</dbReference>
<dbReference type="EC" id="2.1.1.33" evidence="9"/>
<evidence type="ECO:0000256" key="1">
    <source>
        <dbReference type="ARBA" id="ARBA00000142"/>
    </source>
</evidence>
<evidence type="ECO:0000256" key="4">
    <source>
        <dbReference type="ARBA" id="ARBA00022679"/>
    </source>
</evidence>
<comment type="pathway">
    <text evidence="9">tRNA modification; N(7)-methylguanine-tRNA biosynthesis.</text>
</comment>
<sequence length="256" mass="30237">MLNTSLNRTLSRCSLFPHHKNFTLISKPNLSLPRSVKFKTRQHVNPLKNTDYGQPSSPSSYCWSKHFPHMKEDDRVSILDIGCGHGKFLLELSRMYPDHLLLGMEIRQKVAQFVDESIQARRDTESKYFNVSVIWTNAMRYLRSYISEQQLLKVFINFPDPYFKRRQFKRRFVNQKTVSDIADLLRKDGRIYTITDVKDLHDWNHSFMAKNPYLEPVSEEDLQQPDLEILSLMKQTDEALKGEIEKEMFISVFQKI</sequence>
<keyword evidence="11" id="KW-1185">Reference proteome</keyword>
<evidence type="ECO:0000256" key="2">
    <source>
        <dbReference type="ARBA" id="ARBA00022555"/>
    </source>
</evidence>
<feature type="active site" evidence="9">
    <location>
        <position position="160"/>
    </location>
</feature>
<dbReference type="InterPro" id="IPR025763">
    <property type="entry name" value="Trm8_euk"/>
</dbReference>
<keyword evidence="5 9" id="KW-0949">S-adenosyl-L-methionine</keyword>
<keyword evidence="7 9" id="KW-0694">RNA-binding</keyword>
<evidence type="ECO:0000256" key="9">
    <source>
        <dbReference type="HAMAP-Rule" id="MF_03055"/>
    </source>
</evidence>
<gene>
    <name evidence="10" type="ORF">ECRASSUSDP1_LOCUS19782</name>
</gene>
<keyword evidence="4 9" id="KW-0808">Transferase</keyword>
<feature type="binding site" evidence="9">
    <location>
        <begin position="236"/>
        <end position="238"/>
    </location>
    <ligand>
        <name>S-adenosyl-L-methionine</name>
        <dbReference type="ChEBI" id="CHEBI:59789"/>
    </ligand>
</feature>
<dbReference type="InterPro" id="IPR003358">
    <property type="entry name" value="tRNA_(Gua-N-7)_MeTrfase_Trmb"/>
</dbReference>
<keyword evidence="6 9" id="KW-0819">tRNA processing</keyword>
<dbReference type="Pfam" id="PF02390">
    <property type="entry name" value="Methyltransf_4"/>
    <property type="match status" value="1"/>
</dbReference>
<evidence type="ECO:0000313" key="10">
    <source>
        <dbReference type="EMBL" id="CAI2378387.1"/>
    </source>
</evidence>
<comment type="caution">
    <text evidence="10">The sequence shown here is derived from an EMBL/GenBank/DDBJ whole genome shotgun (WGS) entry which is preliminary data.</text>
</comment>
<evidence type="ECO:0000313" key="11">
    <source>
        <dbReference type="Proteomes" id="UP001295684"/>
    </source>
</evidence>
<comment type="caution">
    <text evidence="9">Lacks conserved residue(s) required for the propagation of feature annotation.</text>
</comment>
<dbReference type="PANTHER" id="PTHR23417">
    <property type="entry name" value="3-DEOXY-D-MANNO-OCTULOSONIC-ACID TRANSFERASE/TRNA GUANINE-N 7 - -METHYLTRANSFERASE"/>
    <property type="match status" value="1"/>
</dbReference>
<comment type="similarity">
    <text evidence="9">Belongs to the class I-like SAM-binding methyltransferase superfamily. TrmB family.</text>
</comment>
<feature type="binding site" evidence="9">
    <location>
        <position position="82"/>
    </location>
    <ligand>
        <name>S-adenosyl-L-methionine</name>
        <dbReference type="ChEBI" id="CHEBI:59789"/>
    </ligand>
</feature>
<dbReference type="HAMAP" id="MF_03055">
    <property type="entry name" value="tRNA_methyltr_TrmB_euk"/>
    <property type="match status" value="1"/>
</dbReference>